<sequence>MLITMLICWAATGHPIYGFMKHFQNPVYISDIGAMRLHPLFIACSAWQGLGYAISVLCEYLQRGGTIRYIWTNSKFYMPPWYTIHEMKLIIAACILGGIGELCLLFCSIFSCSRFPKVHYTMVSIFVVLMFFSICCLSAEYFIMGKHYAVLHPLNSKDNENVKYEDLSWKQWTGHVWNKYTISAVCKIVWLVGAVVSAIGFAASSNNSTSAVFEWILAFWFGFLFIIISIDFYIGGRFKESRYFKDVKSFAGYYKYEEMATKTHLVNVDENIHEIENDSHHQKEYSTETESTHDDSIV</sequence>
<evidence type="ECO:0000256" key="4">
    <source>
        <dbReference type="ARBA" id="ARBA00023136"/>
    </source>
</evidence>
<proteinExistence type="predicted"/>
<evidence type="ECO:0000256" key="2">
    <source>
        <dbReference type="ARBA" id="ARBA00022692"/>
    </source>
</evidence>
<evidence type="ECO:0000313" key="9">
    <source>
        <dbReference type="Proteomes" id="UP000005220"/>
    </source>
</evidence>
<protein>
    <recommendedName>
        <fullName evidence="7">CWH43-like N-terminal domain-containing protein</fullName>
    </recommendedName>
</protein>
<evidence type="ECO:0000256" key="3">
    <source>
        <dbReference type="ARBA" id="ARBA00022989"/>
    </source>
</evidence>
<dbReference type="AlphaFoldDB" id="H2AMR5"/>
<dbReference type="InterPro" id="IPR019402">
    <property type="entry name" value="CWH43_N"/>
</dbReference>
<dbReference type="PANTHER" id="PTHR21324:SF2">
    <property type="entry name" value="EG:22E5.9 PROTEIN"/>
    <property type="match status" value="1"/>
</dbReference>
<evidence type="ECO:0000256" key="5">
    <source>
        <dbReference type="SAM" id="MobiDB-lite"/>
    </source>
</evidence>
<dbReference type="InParanoid" id="H2AMR5"/>
<keyword evidence="9" id="KW-1185">Reference proteome</keyword>
<dbReference type="GeneID" id="13885960"/>
<dbReference type="GO" id="GO:0012505">
    <property type="term" value="C:endomembrane system"/>
    <property type="evidence" value="ECO:0007669"/>
    <property type="project" value="UniProtKB-SubCell"/>
</dbReference>
<reference evidence="8 9" key="1">
    <citation type="journal article" date="2011" name="Proc. Natl. Acad. Sci. U.S.A.">
        <title>Evolutionary erosion of yeast sex chromosomes by mating-type switching accidents.</title>
        <authorList>
            <person name="Gordon J.L."/>
            <person name="Armisen D."/>
            <person name="Proux-Wera E."/>
            <person name="Oheigeartaigh S.S."/>
            <person name="Byrne K.P."/>
            <person name="Wolfe K.H."/>
        </authorList>
    </citation>
    <scope>NUCLEOTIDE SEQUENCE [LARGE SCALE GENOMIC DNA]</scope>
    <source>
        <strain evidence="9">ATCC 22294 / BCRC 22015 / CBS 2517 / CECT 1963 / NBRC 1671 / NRRL Y-8276</strain>
    </source>
</reference>
<dbReference type="Proteomes" id="UP000005220">
    <property type="component" value="Chromosome 1"/>
</dbReference>
<feature type="transmembrane region" description="Helical" evidence="6">
    <location>
        <begin position="89"/>
        <end position="111"/>
    </location>
</feature>
<keyword evidence="4 6" id="KW-0472">Membrane</keyword>
<gene>
    <name evidence="8" type="primary">KAFR0A02270</name>
    <name evidence="8" type="ORF">KAFR_0A02270</name>
</gene>
<dbReference type="InterPro" id="IPR050911">
    <property type="entry name" value="DRAM/TMEM150_Autophagy_Mod"/>
</dbReference>
<evidence type="ECO:0000256" key="6">
    <source>
        <dbReference type="SAM" id="Phobius"/>
    </source>
</evidence>
<dbReference type="KEGG" id="kaf:KAFR_0A02270"/>
<feature type="transmembrane region" description="Helical" evidence="6">
    <location>
        <begin position="123"/>
        <end position="143"/>
    </location>
</feature>
<dbReference type="GO" id="GO:0005886">
    <property type="term" value="C:plasma membrane"/>
    <property type="evidence" value="ECO:0007669"/>
    <property type="project" value="TreeGrafter"/>
</dbReference>
<dbReference type="Pfam" id="PF10277">
    <property type="entry name" value="Frag1"/>
    <property type="match status" value="1"/>
</dbReference>
<dbReference type="OrthoDB" id="10032492at2759"/>
<feature type="region of interest" description="Disordered" evidence="5">
    <location>
        <begin position="278"/>
        <end position="298"/>
    </location>
</feature>
<dbReference type="eggNOG" id="ENOG502RZQS">
    <property type="taxonomic scope" value="Eukaryota"/>
</dbReference>
<keyword evidence="3 6" id="KW-1133">Transmembrane helix</keyword>
<dbReference type="EMBL" id="HE650821">
    <property type="protein sequence ID" value="CCF55665.1"/>
    <property type="molecule type" value="Genomic_DNA"/>
</dbReference>
<accession>H2AMR5</accession>
<dbReference type="HOGENOM" id="CLU_050573_1_0_1"/>
<comment type="subcellular location">
    <subcellularLocation>
        <location evidence="1">Endomembrane system</location>
        <topology evidence="1">Multi-pass membrane protein</topology>
    </subcellularLocation>
</comment>
<feature type="transmembrane region" description="Helical" evidence="6">
    <location>
        <begin position="215"/>
        <end position="234"/>
    </location>
</feature>
<keyword evidence="2 6" id="KW-0812">Transmembrane</keyword>
<feature type="domain" description="CWH43-like N-terminal" evidence="7">
    <location>
        <begin position="1"/>
        <end position="233"/>
    </location>
</feature>
<evidence type="ECO:0000259" key="7">
    <source>
        <dbReference type="Pfam" id="PF10277"/>
    </source>
</evidence>
<evidence type="ECO:0000256" key="1">
    <source>
        <dbReference type="ARBA" id="ARBA00004127"/>
    </source>
</evidence>
<name>H2AMR5_KAZAF</name>
<dbReference type="RefSeq" id="XP_003954800.1">
    <property type="nucleotide sequence ID" value="XM_003954751.1"/>
</dbReference>
<dbReference type="STRING" id="1071382.H2AMR5"/>
<feature type="transmembrane region" description="Helical" evidence="6">
    <location>
        <begin position="180"/>
        <end position="203"/>
    </location>
</feature>
<dbReference type="PANTHER" id="PTHR21324">
    <property type="entry name" value="FASTING-INDUCIBLE INTEGRAL MEMBRANE PROTEIN TM6P1-RELATED"/>
    <property type="match status" value="1"/>
</dbReference>
<evidence type="ECO:0000313" key="8">
    <source>
        <dbReference type="EMBL" id="CCF55665.1"/>
    </source>
</evidence>
<organism evidence="8 9">
    <name type="scientific">Kazachstania africana (strain ATCC 22294 / BCRC 22015 / CBS 2517 / CECT 1963 / NBRC 1671 / NRRL Y-8276)</name>
    <name type="common">Yeast</name>
    <name type="synonym">Kluyveromyces africanus</name>
    <dbReference type="NCBI Taxonomy" id="1071382"/>
    <lineage>
        <taxon>Eukaryota</taxon>
        <taxon>Fungi</taxon>
        <taxon>Dikarya</taxon>
        <taxon>Ascomycota</taxon>
        <taxon>Saccharomycotina</taxon>
        <taxon>Saccharomycetes</taxon>
        <taxon>Saccharomycetales</taxon>
        <taxon>Saccharomycetaceae</taxon>
        <taxon>Kazachstania</taxon>
    </lineage>
</organism>